<keyword evidence="1" id="KW-0663">Pyridoxal phosphate</keyword>
<gene>
    <name evidence="3" type="ORF">EB837_24520</name>
</gene>
<evidence type="ECO:0000256" key="1">
    <source>
        <dbReference type="ARBA" id="ARBA00022898"/>
    </source>
</evidence>
<dbReference type="InterPro" id="IPR015424">
    <property type="entry name" value="PyrdxlP-dep_Trfase"/>
</dbReference>
<evidence type="ECO:0000313" key="4">
    <source>
        <dbReference type="Proteomes" id="UP000268051"/>
    </source>
</evidence>
<proteinExistence type="predicted"/>
<comment type="caution">
    <text evidence="3">The sequence shown here is derived from an EMBL/GenBank/DDBJ whole genome shotgun (WGS) entry which is preliminary data.</text>
</comment>
<dbReference type="Gene3D" id="3.90.1150.10">
    <property type="entry name" value="Aspartate Aminotransferase, domain 1"/>
    <property type="match status" value="1"/>
</dbReference>
<dbReference type="Pfam" id="PF00266">
    <property type="entry name" value="Aminotran_5"/>
    <property type="match status" value="1"/>
</dbReference>
<dbReference type="EMBL" id="RHFN01000044">
    <property type="protein sequence ID" value="ROU09616.1"/>
    <property type="molecule type" value="Genomic_DNA"/>
</dbReference>
<dbReference type="Gene3D" id="3.40.640.10">
    <property type="entry name" value="Type I PLP-dependent aspartate aminotransferase-like (Major domain)"/>
    <property type="match status" value="1"/>
</dbReference>
<dbReference type="OrthoDB" id="9808002at2"/>
<keyword evidence="3" id="KW-0032">Aminotransferase</keyword>
<evidence type="ECO:0000259" key="2">
    <source>
        <dbReference type="Pfam" id="PF00266"/>
    </source>
</evidence>
<dbReference type="InterPro" id="IPR015422">
    <property type="entry name" value="PyrdxlP-dep_Trfase_small"/>
</dbReference>
<dbReference type="Proteomes" id="UP000268051">
    <property type="component" value="Unassembled WGS sequence"/>
</dbReference>
<dbReference type="SUPFAM" id="SSF53383">
    <property type="entry name" value="PLP-dependent transferases"/>
    <property type="match status" value="1"/>
</dbReference>
<dbReference type="InterPro" id="IPR000192">
    <property type="entry name" value="Aminotrans_V_dom"/>
</dbReference>
<sequence length="406" mass="44109">MTNHFIERSQFPALMQEIDGRPVNYLDSAATTLKPRVMIDAITEYYSQNGANIHRGKHRLSDEASNAYEAARLAVADYICVQANEVVFTHNTTHALNIVAQGLALTKSDLVIAGIDSHHSQLLPWRQVATLRFIQTDDYGRIDLDHFQTLLALRPKVIALTHCSNVTGVVHPVEQMIAMIRKQSDAIIVLDAAQSLPHGRLNLHTLGADFVAFSAHKMLGPTGLGFLYANRHRLDSLKPLQFGGGTVDWVDTDGQISRRAPYHLEAGTPAIASVIGAGASFRLLAGFDETALRAHDRNLVNSLLSGAASRPYLKLIGPSDGENRHAIGAFKFSDCVSVGEIARLLSDAYGIMCRSGYMCAQPFVGALAGGEILRASAYLYNTTADIDALYQALDDLAECMGLPTIN</sequence>
<dbReference type="GO" id="GO:0008483">
    <property type="term" value="F:transaminase activity"/>
    <property type="evidence" value="ECO:0007669"/>
    <property type="project" value="UniProtKB-KW"/>
</dbReference>
<dbReference type="PANTHER" id="PTHR43586:SF8">
    <property type="entry name" value="CYSTEINE DESULFURASE 1, CHLOROPLASTIC"/>
    <property type="match status" value="1"/>
</dbReference>
<name>A0A3N2RQE5_9ENTR</name>
<dbReference type="AlphaFoldDB" id="A0A3N2RQE5"/>
<dbReference type="PANTHER" id="PTHR43586">
    <property type="entry name" value="CYSTEINE DESULFURASE"/>
    <property type="match status" value="1"/>
</dbReference>
<keyword evidence="3" id="KW-0808">Transferase</keyword>
<dbReference type="RefSeq" id="WP_101883330.1">
    <property type="nucleotide sequence ID" value="NZ_RHFN01000044.1"/>
</dbReference>
<reference evidence="3 4" key="1">
    <citation type="submission" date="2018-10" db="EMBL/GenBank/DDBJ databases">
        <title>Horizontal transference of carbapenem resistance between Klebsiella pneumoniae and Kluyvera ascorbata during abdominal infection: a case report.</title>
        <authorList>
            <person name="Raro O.H.F."/>
            <person name="Lima-Morales D."/>
            <person name="Barth A.L."/>
            <person name="Paim T.G.S."/>
            <person name="Mott M.P."/>
            <person name="Riche C.V.W."/>
            <person name="Teixeira U.F."/>
            <person name="Waechter F."/>
            <person name="Dias C.A.G."/>
        </authorList>
    </citation>
    <scope>NUCLEOTIDE SEQUENCE [LARGE SCALE GENOMIC DNA]</scope>
    <source>
        <strain evidence="3 4">OT2</strain>
    </source>
</reference>
<dbReference type="InterPro" id="IPR015421">
    <property type="entry name" value="PyrdxlP-dep_Trfase_major"/>
</dbReference>
<organism evidence="3 4">
    <name type="scientific">Kluyvera ascorbata</name>
    <dbReference type="NCBI Taxonomy" id="51288"/>
    <lineage>
        <taxon>Bacteria</taxon>
        <taxon>Pseudomonadati</taxon>
        <taxon>Pseudomonadota</taxon>
        <taxon>Gammaproteobacteria</taxon>
        <taxon>Enterobacterales</taxon>
        <taxon>Enterobacteriaceae</taxon>
        <taxon>Kluyvera</taxon>
    </lineage>
</organism>
<feature type="domain" description="Aminotransferase class V" evidence="2">
    <location>
        <begin position="25"/>
        <end position="389"/>
    </location>
</feature>
<accession>A0A3N2RQE5</accession>
<protein>
    <submittedName>
        <fullName evidence="3">Aminotransferase class V-fold PLP-dependent enzyme</fullName>
    </submittedName>
</protein>
<evidence type="ECO:0000313" key="3">
    <source>
        <dbReference type="EMBL" id="ROU09616.1"/>
    </source>
</evidence>